<dbReference type="OrthoDB" id="6081606at2759"/>
<sequence>MPMWSICAQYCSRVQACKSINFIAWNKTCQINYDEPGECNGELIESVGNSFAAASTFPQNLAGPCKGHDCKLNEVCMPKGTTYKCFPWFAQSHENNFQRIFVACSGNQQSVLDTWKDPYLGLDIDLGNTCTNRHLRSTMIDKWNGSLIDQVKVELFRNGELAVEIYFDGRGSTSSDWFTKNRLRSNSFNDLNQMSAFSVFSMDGRKQNRTIYCSNSKFLMYSWTLAYHFTRLIGSPIFPFISNGLGTIGTPANALLSLSSGELIVFPCSEVKVELFRNGELAVEIYFDGRGSTSSDWFTEKRLRSNSFNDLNQKSGFNIFSMDGVKEPAEPKSKALKTPCYNVTDRLFSNVKIEATDAAYSAEFSDAFVKYDIRSDNSVPLSWFWIDSIEDIVKSCCGEKKCVNDATVSLEEFLRDEDNTRQLLKVQEAKTEAEIQAIISHHLFSKLAPSGSYILNADCNPLGVNKCPVCDVKLVLGNTSLGNYLAWYGYPHILVDRSTIKVQIEENEHDDEIEDNKQQESGTKRLKMMVDAKQQSTISTGADCKDSYSPRDTHKDHAFRTEKALRHAFAQTITNAFYQAKQNPEMEDSFIPSFLVSNVRLKILMYNCKRDRLYISDGMLLFEAWSENGINVGTMVSIWLALNLENFKQDMIDEEVYETIGHGKSTFQENLHEEVLLIYKHQLQKPLPGKQWPSDFTSSTTLGRRVVRTQKWIETYDKLESLAANYFTESTGE</sequence>
<evidence type="ECO:0000313" key="1">
    <source>
        <dbReference type="EMBL" id="CAC5390191.1"/>
    </source>
</evidence>
<evidence type="ECO:0000313" key="2">
    <source>
        <dbReference type="Proteomes" id="UP000507470"/>
    </source>
</evidence>
<proteinExistence type="predicted"/>
<dbReference type="EMBL" id="CACVKT020004475">
    <property type="protein sequence ID" value="CAC5390191.1"/>
    <property type="molecule type" value="Genomic_DNA"/>
</dbReference>
<dbReference type="Proteomes" id="UP000507470">
    <property type="component" value="Unassembled WGS sequence"/>
</dbReference>
<accession>A0A6J8C3U7</accession>
<protein>
    <submittedName>
        <fullName evidence="1">Uncharacterized protein</fullName>
    </submittedName>
</protein>
<reference evidence="1 2" key="1">
    <citation type="submission" date="2020-06" db="EMBL/GenBank/DDBJ databases">
        <authorList>
            <person name="Li R."/>
            <person name="Bekaert M."/>
        </authorList>
    </citation>
    <scope>NUCLEOTIDE SEQUENCE [LARGE SCALE GENOMIC DNA]</scope>
    <source>
        <strain evidence="2">wild</strain>
    </source>
</reference>
<organism evidence="1 2">
    <name type="scientific">Mytilus coruscus</name>
    <name type="common">Sea mussel</name>
    <dbReference type="NCBI Taxonomy" id="42192"/>
    <lineage>
        <taxon>Eukaryota</taxon>
        <taxon>Metazoa</taxon>
        <taxon>Spiralia</taxon>
        <taxon>Lophotrochozoa</taxon>
        <taxon>Mollusca</taxon>
        <taxon>Bivalvia</taxon>
        <taxon>Autobranchia</taxon>
        <taxon>Pteriomorphia</taxon>
        <taxon>Mytilida</taxon>
        <taxon>Mytiloidea</taxon>
        <taxon>Mytilidae</taxon>
        <taxon>Mytilinae</taxon>
        <taxon>Mytilus</taxon>
    </lineage>
</organism>
<dbReference type="AlphaFoldDB" id="A0A6J8C3U7"/>
<gene>
    <name evidence="1" type="ORF">MCOR_25306</name>
</gene>
<name>A0A6J8C3U7_MYTCO</name>
<keyword evidence="2" id="KW-1185">Reference proteome</keyword>